<dbReference type="RefSeq" id="WP_116960060.1">
    <property type="nucleotide sequence ID" value="NZ_QVLS01000010.1"/>
</dbReference>
<gene>
    <name evidence="6" type="ORF">DY262_15790</name>
</gene>
<evidence type="ECO:0000256" key="1">
    <source>
        <dbReference type="ARBA" id="ARBA00004613"/>
    </source>
</evidence>
<accession>A0A372EGU4</accession>
<evidence type="ECO:0000256" key="2">
    <source>
        <dbReference type="ARBA" id="ARBA00022525"/>
    </source>
</evidence>
<dbReference type="InterPro" id="IPR033764">
    <property type="entry name" value="Sdr_B"/>
</dbReference>
<reference evidence="6 7" key="1">
    <citation type="submission" date="2018-08" db="EMBL/GenBank/DDBJ databases">
        <title>Hydrogenophaga sp. LA-38 isolated from sludge.</title>
        <authorList>
            <person name="Im W.-T."/>
        </authorList>
    </citation>
    <scope>NUCLEOTIDE SEQUENCE [LARGE SCALE GENOMIC DNA]</scope>
    <source>
        <strain evidence="6 7">LA-38</strain>
    </source>
</reference>
<feature type="region of interest" description="Disordered" evidence="4">
    <location>
        <begin position="1"/>
        <end position="21"/>
    </location>
</feature>
<dbReference type="AlphaFoldDB" id="A0A372EGU4"/>
<evidence type="ECO:0000313" key="6">
    <source>
        <dbReference type="EMBL" id="RFP77663.1"/>
    </source>
</evidence>
<keyword evidence="2" id="KW-0964">Secreted</keyword>
<name>A0A372EGU4_9BURK</name>
<keyword evidence="7" id="KW-1185">Reference proteome</keyword>
<proteinExistence type="predicted"/>
<comment type="caution">
    <text evidence="6">The sequence shown here is derived from an EMBL/GenBank/DDBJ whole genome shotgun (WGS) entry which is preliminary data.</text>
</comment>
<evidence type="ECO:0000259" key="5">
    <source>
        <dbReference type="Pfam" id="PF17210"/>
    </source>
</evidence>
<comment type="subcellular location">
    <subcellularLocation>
        <location evidence="1">Secreted</location>
    </subcellularLocation>
</comment>
<keyword evidence="3" id="KW-0732">Signal</keyword>
<dbReference type="GO" id="GO:0005576">
    <property type="term" value="C:extracellular region"/>
    <property type="evidence" value="ECO:0007669"/>
    <property type="project" value="UniProtKB-SubCell"/>
</dbReference>
<dbReference type="Pfam" id="PF17210">
    <property type="entry name" value="SdrD_B"/>
    <property type="match status" value="1"/>
</dbReference>
<evidence type="ECO:0000313" key="7">
    <source>
        <dbReference type="Proteomes" id="UP000261931"/>
    </source>
</evidence>
<dbReference type="Proteomes" id="UP000261931">
    <property type="component" value="Unassembled WGS sequence"/>
</dbReference>
<dbReference type="EMBL" id="QVLS01000010">
    <property type="protein sequence ID" value="RFP77663.1"/>
    <property type="molecule type" value="Genomic_DNA"/>
</dbReference>
<dbReference type="SUPFAM" id="SSF117074">
    <property type="entry name" value="Hypothetical protein PA1324"/>
    <property type="match status" value="1"/>
</dbReference>
<feature type="compositionally biased region" description="Low complexity" evidence="4">
    <location>
        <begin position="1"/>
        <end position="15"/>
    </location>
</feature>
<organism evidence="6 7">
    <name type="scientific">Hydrogenophaga borbori</name>
    <dbReference type="NCBI Taxonomy" id="2294117"/>
    <lineage>
        <taxon>Bacteria</taxon>
        <taxon>Pseudomonadati</taxon>
        <taxon>Pseudomonadota</taxon>
        <taxon>Betaproteobacteria</taxon>
        <taxon>Burkholderiales</taxon>
        <taxon>Comamonadaceae</taxon>
        <taxon>Hydrogenophaga</taxon>
    </lineage>
</organism>
<protein>
    <recommendedName>
        <fullName evidence="5">SD-repeat containing protein B domain-containing protein</fullName>
    </recommendedName>
</protein>
<sequence length="707" mass="76527">MSTAAWGQAPAPEAAPGGGAQIQSLDRLQAEQERLRELARRQPPAYDDQFLSADDGPLLGGEANPTDTEPPGLRYWLVETQLNWTQRQPSGAAPQHLSESGLRLQYQQETLSHGQWQVSADARRHSGDTALGAWGAFNAAAQSTSGARLTLRNLGLPLSPSSFADIGLGDLHSEVTDGLTRGQRLSLGNSVLRGASLRVFTDITDVRAGWGRRGQFEGGPYASVEPLGGALSWLGLTRRFEDQRYAAAQVNRTTDTLTLFPDGRRGLIDSAGYALAIGQGHQVLDSGDHRLRLTLLGSHDTRADGSVARSSGTFVEGTWQIGSYRHEGGLFSTQPQLRFGDQLVADGASGAHWRMDVSGTRLYWGMGFSHERYDSGAAWGLGERSGTGLSLNWNHRLDRRSNWGGYLQLQQTRSASDTTGSDSLCASAYYQTRWAGHGDSRWRLTVRRNQALVSNGPAATGEEIEWEQDWLPNDRETDNTSLRTTLGWARDQSLDQANTYPTAGLDLRTRTQGAWDLSLNLRYTSRSGNLSTSRGLAGAVQAEKQLTPGWRLGASLLLNQATLQIDPQALLPGTVAVSRSHERTALVYLRYEGQRGRGFSDTAGAAHGAGAGRIGGVVFLDANRDGVQQANEAGVPGVEVLLNNRERAVTDPRGRFEFAQVRTGSQRLSLRPESIPLPWGEGPQSRTVVDVPLRGEAIAPLGVVSPQ</sequence>
<dbReference type="Gene3D" id="2.60.40.10">
    <property type="entry name" value="Immunoglobulins"/>
    <property type="match status" value="1"/>
</dbReference>
<evidence type="ECO:0000256" key="3">
    <source>
        <dbReference type="ARBA" id="ARBA00022729"/>
    </source>
</evidence>
<dbReference type="InterPro" id="IPR013783">
    <property type="entry name" value="Ig-like_fold"/>
</dbReference>
<feature type="region of interest" description="Disordered" evidence="4">
    <location>
        <begin position="39"/>
        <end position="72"/>
    </location>
</feature>
<feature type="domain" description="SD-repeat containing protein B" evidence="5">
    <location>
        <begin position="613"/>
        <end position="668"/>
    </location>
</feature>
<evidence type="ECO:0000256" key="4">
    <source>
        <dbReference type="SAM" id="MobiDB-lite"/>
    </source>
</evidence>